<keyword evidence="2" id="KW-0560">Oxidoreductase</keyword>
<dbReference type="InterPro" id="IPR037165">
    <property type="entry name" value="AldOxase/xan_DH_Mopterin-bd_sf"/>
</dbReference>
<dbReference type="PANTHER" id="PTHR11908:SF132">
    <property type="entry name" value="ALDEHYDE OXIDASE 1-RELATED"/>
    <property type="match status" value="1"/>
</dbReference>
<dbReference type="GO" id="GO:0016491">
    <property type="term" value="F:oxidoreductase activity"/>
    <property type="evidence" value="ECO:0007669"/>
    <property type="project" value="UniProtKB-KW"/>
</dbReference>
<dbReference type="EMBL" id="LS398110">
    <property type="protein sequence ID" value="SPP96044.1"/>
    <property type="molecule type" value="Genomic_DNA"/>
</dbReference>
<dbReference type="Pfam" id="PF01315">
    <property type="entry name" value="Ald_Xan_dh_C"/>
    <property type="match status" value="1"/>
</dbReference>
<name>A0A2U3Q3N5_9BRAD</name>
<dbReference type="AlphaFoldDB" id="A0A2U3Q3N5"/>
<dbReference type="Proteomes" id="UP000246085">
    <property type="component" value="Chromosome BRAD3257"/>
</dbReference>
<feature type="domain" description="Aldehyde oxidase/xanthine dehydrogenase a/b hammerhead" evidence="3">
    <location>
        <begin position="43"/>
        <end position="163"/>
    </location>
</feature>
<organism evidence="4 5">
    <name type="scientific">Bradyrhizobium vignae</name>
    <dbReference type="NCBI Taxonomy" id="1549949"/>
    <lineage>
        <taxon>Bacteria</taxon>
        <taxon>Pseudomonadati</taxon>
        <taxon>Pseudomonadota</taxon>
        <taxon>Alphaproteobacteria</taxon>
        <taxon>Hyphomicrobiales</taxon>
        <taxon>Nitrobacteraceae</taxon>
        <taxon>Bradyrhizobium</taxon>
    </lineage>
</organism>
<dbReference type="InterPro" id="IPR016208">
    <property type="entry name" value="Ald_Oxase/xanthine_DH-like"/>
</dbReference>
<evidence type="ECO:0000256" key="2">
    <source>
        <dbReference type="ARBA" id="ARBA00023002"/>
    </source>
</evidence>
<evidence type="ECO:0000313" key="4">
    <source>
        <dbReference type="EMBL" id="SPP96044.1"/>
    </source>
</evidence>
<dbReference type="Pfam" id="PF20256">
    <property type="entry name" value="MoCoBD_2"/>
    <property type="match status" value="1"/>
</dbReference>
<dbReference type="Pfam" id="PF02738">
    <property type="entry name" value="MoCoBD_1"/>
    <property type="match status" value="1"/>
</dbReference>
<dbReference type="InterPro" id="IPR046867">
    <property type="entry name" value="AldOxase/xan_DH_MoCoBD2"/>
</dbReference>
<proteinExistence type="predicted"/>
<accession>A0A2U3Q3N5</accession>
<evidence type="ECO:0000313" key="5">
    <source>
        <dbReference type="Proteomes" id="UP000246085"/>
    </source>
</evidence>
<gene>
    <name evidence="4" type="ORF">BRAD3257_5088</name>
</gene>
<dbReference type="Gene3D" id="3.90.1170.50">
    <property type="entry name" value="Aldehyde oxidase/xanthine dehydrogenase, a/b hammerhead"/>
    <property type="match status" value="1"/>
</dbReference>
<keyword evidence="1" id="KW-0500">Molybdenum</keyword>
<dbReference type="Gene3D" id="3.30.365.10">
    <property type="entry name" value="Aldehyde oxidase/xanthine dehydrogenase, molybdopterin binding domain"/>
    <property type="match status" value="4"/>
</dbReference>
<dbReference type="SUPFAM" id="SSF54665">
    <property type="entry name" value="CO dehydrogenase molybdoprotein N-domain-like"/>
    <property type="match status" value="1"/>
</dbReference>
<reference evidence="4 5" key="1">
    <citation type="submission" date="2018-03" db="EMBL/GenBank/DDBJ databases">
        <authorList>
            <person name="Gully D."/>
        </authorList>
    </citation>
    <scope>NUCLEOTIDE SEQUENCE [LARGE SCALE GENOMIC DNA]</scope>
    <source>
        <strain evidence="4">ORS3257</strain>
    </source>
</reference>
<dbReference type="SUPFAM" id="SSF56003">
    <property type="entry name" value="Molybdenum cofactor-binding domain"/>
    <property type="match status" value="1"/>
</dbReference>
<sequence length="797" mass="85122">MPAFQVDSMQEHTKSSTLENAIALQKYGVGQPVRRKEDDTLVRGKGRYTDDFNLAGQAYAVIVRSTHAHGVIRGIGLDAAKAMPGVLGAWTGKDLDAAGYGPFTCGLPLKSRDGSPLLQTNRQPLATDKVRFVGDPVAFVVAETLAQARDAAEAVELDIEPLPAVTDPEEAAKPGAPQLYDHIPNNVALDYHYGDMDKVNAAFASAAHVTKIDIENTRVAVVSMEPRVGLASYDKKTERYTLQVPTQGVAGNRANLAKNLKVPNEKVRILTANVGGSFGMKNINYPEYMCILYAAKALGRPVKWLDERSTSFLSDSHGRAQKIHAELALDAEGHFLAAKLSGYGNVGAYITGVAPGPLSLNTGKNFSSVYRTPLMAVDIKVVLTNTTLMGAYRGAGRPEANYYMERLIDRAADEMGINRLTLRKRNFIKPNQMPFPASSGVTYDSGDFQAVFNKALEISDHENFARRKKESKKAGKLRGIAVGSYLEVTAPPSPELGKIVFDPDGTVQLITGTLDYGQGHATPFAQVLCEQLGVPFESVKLVQGDSDIVHTGNGTGGSRSITASGQAIVGAAKLVIEKGKRAAAHILEASEADIEFADGSFTIAGTDRSIDIMELARRLHDGKVPEGVPDSLDVDHTSEPVASAFPNGCHVAEVEIDPETGVVQIVRYSAVNDFGTVINPMLVAGQLHGGVVQGIGQALMEHIRYDESGQPITGSLMDYALPRAEDVPFMTVGDHPVPATTNPLGSKGCGEAGCAGSLSTVVNAVLDALSDYGIKHIDMPLTPERVWRAIQDAKGKA</sequence>
<evidence type="ECO:0000259" key="3">
    <source>
        <dbReference type="SMART" id="SM01008"/>
    </source>
</evidence>
<dbReference type="InterPro" id="IPR008274">
    <property type="entry name" value="AldOxase/xan_DH_MoCoBD1"/>
</dbReference>
<dbReference type="InterPro" id="IPR036856">
    <property type="entry name" value="Ald_Oxase/Xan_DH_a/b_sf"/>
</dbReference>
<dbReference type="InterPro" id="IPR000674">
    <property type="entry name" value="Ald_Oxase/Xan_DH_a/b"/>
</dbReference>
<dbReference type="PANTHER" id="PTHR11908">
    <property type="entry name" value="XANTHINE DEHYDROGENASE"/>
    <property type="match status" value="1"/>
</dbReference>
<dbReference type="KEGG" id="bvz:BRAD3257_5088"/>
<dbReference type="GO" id="GO:0005506">
    <property type="term" value="F:iron ion binding"/>
    <property type="evidence" value="ECO:0007669"/>
    <property type="project" value="InterPro"/>
</dbReference>
<dbReference type="SMART" id="SM01008">
    <property type="entry name" value="Ald_Xan_dh_C"/>
    <property type="match status" value="1"/>
</dbReference>
<protein>
    <submittedName>
        <fullName evidence="4">Carbon monoxide dehydrogenase large chain</fullName>
    </submittedName>
</protein>
<evidence type="ECO:0000256" key="1">
    <source>
        <dbReference type="ARBA" id="ARBA00022505"/>
    </source>
</evidence>